<dbReference type="InterPro" id="IPR000671">
    <property type="entry name" value="Peptidase_A31"/>
</dbReference>
<dbReference type="OrthoDB" id="9794619at2"/>
<dbReference type="RefSeq" id="WP_119606856.1">
    <property type="nucleotide sequence ID" value="NZ_QXFH01000069.1"/>
</dbReference>
<evidence type="ECO:0000256" key="1">
    <source>
        <dbReference type="ARBA" id="ARBA00006814"/>
    </source>
</evidence>
<dbReference type="NCBIfam" id="TIGR00072">
    <property type="entry name" value="hydrog_prot"/>
    <property type="match status" value="1"/>
</dbReference>
<evidence type="ECO:0000256" key="4">
    <source>
        <dbReference type="ARBA" id="ARBA00022801"/>
    </source>
</evidence>
<keyword evidence="2 5" id="KW-0645">Protease</keyword>
<dbReference type="InterPro" id="IPR023430">
    <property type="entry name" value="Pept_HybD-like_dom_sf"/>
</dbReference>
<dbReference type="GO" id="GO:0004190">
    <property type="term" value="F:aspartic-type endopeptidase activity"/>
    <property type="evidence" value="ECO:0007669"/>
    <property type="project" value="UniProtKB-KW"/>
</dbReference>
<proteinExistence type="inferred from homology"/>
<name>A0A3A1NFU5_9FLAO</name>
<dbReference type="EMBL" id="QXFH01000069">
    <property type="protein sequence ID" value="RIV35862.1"/>
    <property type="molecule type" value="Genomic_DNA"/>
</dbReference>
<keyword evidence="3" id="KW-0064">Aspartyl protease</keyword>
<keyword evidence="4" id="KW-0378">Hydrolase</keyword>
<dbReference type="PRINTS" id="PR00446">
    <property type="entry name" value="HYDRGNUPTAKE"/>
</dbReference>
<dbReference type="Pfam" id="PF01750">
    <property type="entry name" value="HycI"/>
    <property type="match status" value="1"/>
</dbReference>
<dbReference type="AlphaFoldDB" id="A0A3A1NFU5"/>
<dbReference type="PANTHER" id="PTHR30302">
    <property type="entry name" value="HYDROGENASE 1 MATURATION PROTEASE"/>
    <property type="match status" value="1"/>
</dbReference>
<dbReference type="GO" id="GO:0008047">
    <property type="term" value="F:enzyme activator activity"/>
    <property type="evidence" value="ECO:0007669"/>
    <property type="project" value="InterPro"/>
</dbReference>
<dbReference type="PANTHER" id="PTHR30302:SF1">
    <property type="entry name" value="HYDROGENASE 2 MATURATION PROTEASE"/>
    <property type="match status" value="1"/>
</dbReference>
<dbReference type="SUPFAM" id="SSF53163">
    <property type="entry name" value="HybD-like"/>
    <property type="match status" value="1"/>
</dbReference>
<accession>A0A3A1NFU5</accession>
<dbReference type="GO" id="GO:0016485">
    <property type="term" value="P:protein processing"/>
    <property type="evidence" value="ECO:0007669"/>
    <property type="project" value="TreeGrafter"/>
</dbReference>
<evidence type="ECO:0000256" key="3">
    <source>
        <dbReference type="ARBA" id="ARBA00022750"/>
    </source>
</evidence>
<dbReference type="Proteomes" id="UP000266067">
    <property type="component" value="Unassembled WGS sequence"/>
</dbReference>
<evidence type="ECO:0000313" key="6">
    <source>
        <dbReference type="Proteomes" id="UP000266067"/>
    </source>
</evidence>
<dbReference type="Gene3D" id="3.40.50.1450">
    <property type="entry name" value="HybD-like"/>
    <property type="match status" value="1"/>
</dbReference>
<reference evidence="5 6" key="1">
    <citation type="submission" date="2018-08" db="EMBL/GenBank/DDBJ databases">
        <title>Proposal of Muricauda 72 sp.nov. and Muricauda NH166 sp.nov., isolated from seawater.</title>
        <authorList>
            <person name="Cheng H."/>
            <person name="Wu Y.-H."/>
            <person name="Guo L.-L."/>
            <person name="Xu X.-W."/>
        </authorList>
    </citation>
    <scope>NUCLEOTIDE SEQUENCE [LARGE SCALE GENOMIC DNA]</scope>
    <source>
        <strain evidence="5 6">KCTC 22173</strain>
    </source>
</reference>
<comment type="caution">
    <text evidence="5">The sequence shown here is derived from an EMBL/GenBank/DDBJ whole genome shotgun (WGS) entry which is preliminary data.</text>
</comment>
<evidence type="ECO:0000313" key="5">
    <source>
        <dbReference type="EMBL" id="RIV35862.1"/>
    </source>
</evidence>
<gene>
    <name evidence="5" type="ORF">D2V08_04375</name>
</gene>
<organism evidence="5 6">
    <name type="scientific">Flagellimonas lutimaris</name>
    <dbReference type="NCBI Taxonomy" id="475082"/>
    <lineage>
        <taxon>Bacteria</taxon>
        <taxon>Pseudomonadati</taxon>
        <taxon>Bacteroidota</taxon>
        <taxon>Flavobacteriia</taxon>
        <taxon>Flavobacteriales</taxon>
        <taxon>Flavobacteriaceae</taxon>
        <taxon>Flagellimonas</taxon>
    </lineage>
</organism>
<evidence type="ECO:0000256" key="2">
    <source>
        <dbReference type="ARBA" id="ARBA00022670"/>
    </source>
</evidence>
<protein>
    <submittedName>
        <fullName evidence="5">Hydrogenase maturation protease</fullName>
    </submittedName>
</protein>
<sequence length="184" mass="20324">MAQSTQTKSYLDKKPIAISSDAFFFEKDKSRSILVLGVGNFLMGDEGVGVHLIQEMDKLELPPHVDILDGGTGGFLLLNCFESYNKIIFVDATMDGKEEGTVSLIRPKFASDFPSALSVHDVGLKDMIEAVYLMENQPDLYLFTISIEQVVPMTTELAPKVKKAIPKAIEQIISLSKTLHEQIS</sequence>
<keyword evidence="6" id="KW-1185">Reference proteome</keyword>
<comment type="similarity">
    <text evidence="1">Belongs to the peptidase A31 family.</text>
</comment>